<proteinExistence type="predicted"/>
<protein>
    <submittedName>
        <fullName evidence="1">Uncharacterized protein</fullName>
    </submittedName>
</protein>
<evidence type="ECO:0000313" key="2">
    <source>
        <dbReference type="Proteomes" id="UP000821865"/>
    </source>
</evidence>
<gene>
    <name evidence="1" type="ORF">HPB49_009279</name>
</gene>
<comment type="caution">
    <text evidence="1">The sequence shown here is derived from an EMBL/GenBank/DDBJ whole genome shotgun (WGS) entry which is preliminary data.</text>
</comment>
<accession>A0ACB8DXZ7</accession>
<sequence>MLDVWWLTYLFHFLFTKGLQKGRAKRTTSQVKAVQKRHGQLTKKAAAEGAAQRQLPKAAAAVASVGTVSKASTSKAKKPKPGDSAQQPSSSQRVTGGSSSKAALSCQWCGLVFDSLRGLVKHEQVHLWKKAVNKPKCSRCGRIYKYPSGLVRHRLTCTKTAIKPKTSGAKAYKCNKCKAVFDNQVSLSRHKGSHTRKARAASRSQVPCQCNLQSCKVCRWYEKASGDVANNNSDTGSSYMCYLCSQVFRTKENLTTHLITKHFKMSI</sequence>
<keyword evidence="2" id="KW-1185">Reference proteome</keyword>
<dbReference type="Proteomes" id="UP000821865">
    <property type="component" value="Chromosome 1"/>
</dbReference>
<reference evidence="1" key="1">
    <citation type="submission" date="2020-05" db="EMBL/GenBank/DDBJ databases">
        <title>Large-scale comparative analyses of tick genomes elucidate their genetic diversity and vector capacities.</title>
        <authorList>
            <person name="Jia N."/>
            <person name="Wang J."/>
            <person name="Shi W."/>
            <person name="Du L."/>
            <person name="Sun Y."/>
            <person name="Zhan W."/>
            <person name="Jiang J."/>
            <person name="Wang Q."/>
            <person name="Zhang B."/>
            <person name="Ji P."/>
            <person name="Sakyi L.B."/>
            <person name="Cui X."/>
            <person name="Yuan T."/>
            <person name="Jiang B."/>
            <person name="Yang W."/>
            <person name="Lam T.T.-Y."/>
            <person name="Chang Q."/>
            <person name="Ding S."/>
            <person name="Wang X."/>
            <person name="Zhu J."/>
            <person name="Ruan X."/>
            <person name="Zhao L."/>
            <person name="Wei J."/>
            <person name="Que T."/>
            <person name="Du C."/>
            <person name="Cheng J."/>
            <person name="Dai P."/>
            <person name="Han X."/>
            <person name="Huang E."/>
            <person name="Gao Y."/>
            <person name="Liu J."/>
            <person name="Shao H."/>
            <person name="Ye R."/>
            <person name="Li L."/>
            <person name="Wei W."/>
            <person name="Wang X."/>
            <person name="Wang C."/>
            <person name="Yang T."/>
            <person name="Huo Q."/>
            <person name="Li W."/>
            <person name="Guo W."/>
            <person name="Chen H."/>
            <person name="Zhou L."/>
            <person name="Ni X."/>
            <person name="Tian J."/>
            <person name="Zhou Y."/>
            <person name="Sheng Y."/>
            <person name="Liu T."/>
            <person name="Pan Y."/>
            <person name="Xia L."/>
            <person name="Li J."/>
            <person name="Zhao F."/>
            <person name="Cao W."/>
        </authorList>
    </citation>
    <scope>NUCLEOTIDE SEQUENCE</scope>
    <source>
        <strain evidence="1">Dsil-2018</strain>
    </source>
</reference>
<dbReference type="EMBL" id="CM023470">
    <property type="protein sequence ID" value="KAH7979380.1"/>
    <property type="molecule type" value="Genomic_DNA"/>
</dbReference>
<evidence type="ECO:0000313" key="1">
    <source>
        <dbReference type="EMBL" id="KAH7979380.1"/>
    </source>
</evidence>
<name>A0ACB8DXZ7_DERSI</name>
<organism evidence="1 2">
    <name type="scientific">Dermacentor silvarum</name>
    <name type="common">Tick</name>
    <dbReference type="NCBI Taxonomy" id="543639"/>
    <lineage>
        <taxon>Eukaryota</taxon>
        <taxon>Metazoa</taxon>
        <taxon>Ecdysozoa</taxon>
        <taxon>Arthropoda</taxon>
        <taxon>Chelicerata</taxon>
        <taxon>Arachnida</taxon>
        <taxon>Acari</taxon>
        <taxon>Parasitiformes</taxon>
        <taxon>Ixodida</taxon>
        <taxon>Ixodoidea</taxon>
        <taxon>Ixodidae</taxon>
        <taxon>Rhipicephalinae</taxon>
        <taxon>Dermacentor</taxon>
    </lineage>
</organism>